<keyword evidence="1" id="KW-1133">Transmembrane helix</keyword>
<keyword evidence="3" id="KW-1185">Reference proteome</keyword>
<dbReference type="Proteomes" id="UP000478546">
    <property type="component" value="Unassembled WGS sequence"/>
</dbReference>
<feature type="transmembrane region" description="Helical" evidence="1">
    <location>
        <begin position="105"/>
        <end position="124"/>
    </location>
</feature>
<reference evidence="2 3" key="1">
    <citation type="submission" date="2020-01" db="EMBL/GenBank/DDBJ databases">
        <authorList>
            <person name="Kim M.K."/>
        </authorList>
    </citation>
    <scope>NUCLEOTIDE SEQUENCE [LARGE SCALE GENOMIC DNA]</scope>
    <source>
        <strain evidence="2 3">BT213</strain>
    </source>
</reference>
<comment type="caution">
    <text evidence="2">The sequence shown here is derived from an EMBL/GenBank/DDBJ whole genome shotgun (WGS) entry which is preliminary data.</text>
</comment>
<evidence type="ECO:0000313" key="3">
    <source>
        <dbReference type="Proteomes" id="UP000478546"/>
    </source>
</evidence>
<organism evidence="2 3">
    <name type="scientific">Pontibacter fetidus</name>
    <dbReference type="NCBI Taxonomy" id="2700082"/>
    <lineage>
        <taxon>Bacteria</taxon>
        <taxon>Pseudomonadati</taxon>
        <taxon>Bacteroidota</taxon>
        <taxon>Cytophagia</taxon>
        <taxon>Cytophagales</taxon>
        <taxon>Hymenobacteraceae</taxon>
        <taxon>Pontibacter</taxon>
    </lineage>
</organism>
<dbReference type="AlphaFoldDB" id="A0A6B2H571"/>
<name>A0A6B2H571_9BACT</name>
<feature type="transmembrane region" description="Helical" evidence="1">
    <location>
        <begin position="130"/>
        <end position="149"/>
    </location>
</feature>
<gene>
    <name evidence="2" type="ORF">GWO68_16975</name>
</gene>
<protein>
    <submittedName>
        <fullName evidence="2">Uncharacterized protein</fullName>
    </submittedName>
</protein>
<accession>A0A6B2H571</accession>
<feature type="transmembrane region" description="Helical" evidence="1">
    <location>
        <begin position="12"/>
        <end position="31"/>
    </location>
</feature>
<feature type="transmembrane region" description="Helical" evidence="1">
    <location>
        <begin position="161"/>
        <end position="188"/>
    </location>
</feature>
<proteinExistence type="predicted"/>
<keyword evidence="1" id="KW-0812">Transmembrane</keyword>
<evidence type="ECO:0000313" key="2">
    <source>
        <dbReference type="EMBL" id="NDK57621.1"/>
    </source>
</evidence>
<feature type="transmembrane region" description="Helical" evidence="1">
    <location>
        <begin position="43"/>
        <end position="69"/>
    </location>
</feature>
<dbReference type="EMBL" id="JAAEAA010000032">
    <property type="protein sequence ID" value="NDK57621.1"/>
    <property type="molecule type" value="Genomic_DNA"/>
</dbReference>
<evidence type="ECO:0000256" key="1">
    <source>
        <dbReference type="SAM" id="Phobius"/>
    </source>
</evidence>
<sequence>MNASRTYMKGKSVFIVSLVVVSITILTVYLSGINYNRSLTTNLYLSLSVIAGALFLFMLYGLYTGVGLVNNFPEFRKFKRGDYLATTGSVPDIPNTDIGDDEGGIFVAILLWLGAALAFIVLLIVLEAMIWVSVFIILAILYWVFFRALKLVFSKAIVTKGNLAISAVYALGYTCLYTGWIFGIAYLVQVLG</sequence>
<dbReference type="RefSeq" id="WP_162347681.1">
    <property type="nucleotide sequence ID" value="NZ_JAAEAA010000032.1"/>
</dbReference>
<keyword evidence="1" id="KW-0472">Membrane</keyword>